<dbReference type="InterPro" id="IPR006634">
    <property type="entry name" value="TLC-dom"/>
</dbReference>
<sequence>MKDPFNSSFNTSPALISPTSVFMVSNSTNTNDGSTLRSRREASVGDHRQHHHDSTTTKNRNANGVLGPVVWSLFLIQHQLVLSCSMILAIFAAHALIISKVARDGHSVDWIVTLTAIIPPPIWQSLPQSWTKASQGVGPAILSARKWTHGYNPNETWSSLAMALQYQRIIVNETTGATQVLYGKGWNDFYMVFVWVLIWTAFREVAMTYFFFPLGRHFGVGEQGKKNKKAAKNKAGRSIQPEKDVHAPPEGKLVRFAEQGWLVLYGSCMWSFGMYQLYHSPYWSDTTYYWRDYPKTHLDATTKWYYLIQFAFWIQQLLLAILGIEKPRKDFLEYLIHHVITCLLIGFSYSFNLTSVGHAVLCAMDLSDTVLGACKMLKYMHKDRLADVGFVFFVVTWVLSRHYYYGLIVWSVFVEAP</sequence>
<feature type="transmembrane region" description="Helical" evidence="8">
    <location>
        <begin position="304"/>
        <end position="324"/>
    </location>
</feature>
<comment type="subcellular location">
    <subcellularLocation>
        <location evidence="1">Membrane</location>
        <topology evidence="1">Multi-pass membrane protein</topology>
    </subcellularLocation>
</comment>
<evidence type="ECO:0000256" key="2">
    <source>
        <dbReference type="ARBA" id="ARBA00009808"/>
    </source>
</evidence>
<dbReference type="PANTHER" id="PTHR12560">
    <property type="entry name" value="LONGEVITY ASSURANCE FACTOR 1 LAG1"/>
    <property type="match status" value="1"/>
</dbReference>
<dbReference type="GO" id="GO:0050291">
    <property type="term" value="F:sphingosine N-acyltransferase activity"/>
    <property type="evidence" value="ECO:0007669"/>
    <property type="project" value="InterPro"/>
</dbReference>
<evidence type="ECO:0000256" key="1">
    <source>
        <dbReference type="ARBA" id="ARBA00004141"/>
    </source>
</evidence>
<dbReference type="Pfam" id="PF03798">
    <property type="entry name" value="TRAM_LAG1_CLN8"/>
    <property type="match status" value="1"/>
</dbReference>
<evidence type="ECO:0000256" key="7">
    <source>
        <dbReference type="SAM" id="MobiDB-lite"/>
    </source>
</evidence>
<comment type="similarity">
    <text evidence="2">Belongs to the sphingosine N-acyltransferase family.</text>
</comment>
<organism evidence="10 11">
    <name type="scientific">Modicella reniformis</name>
    <dbReference type="NCBI Taxonomy" id="1440133"/>
    <lineage>
        <taxon>Eukaryota</taxon>
        <taxon>Fungi</taxon>
        <taxon>Fungi incertae sedis</taxon>
        <taxon>Mucoromycota</taxon>
        <taxon>Mortierellomycotina</taxon>
        <taxon>Mortierellomycetes</taxon>
        <taxon>Mortierellales</taxon>
        <taxon>Mortierellaceae</taxon>
        <taxon>Modicella</taxon>
    </lineage>
</organism>
<dbReference type="PANTHER" id="PTHR12560:SF0">
    <property type="entry name" value="LD18904P"/>
    <property type="match status" value="1"/>
</dbReference>
<comment type="caution">
    <text evidence="10">The sequence shown here is derived from an EMBL/GenBank/DDBJ whole genome shotgun (WGS) entry which is preliminary data.</text>
</comment>
<feature type="domain" description="TLC" evidence="9">
    <location>
        <begin position="254"/>
        <end position="417"/>
    </location>
</feature>
<protein>
    <submittedName>
        <fullName evidence="10">Sphingosine N-acyltransferase lag1</fullName>
    </submittedName>
</protein>
<feature type="transmembrane region" description="Helical" evidence="8">
    <location>
        <begin position="261"/>
        <end position="278"/>
    </location>
</feature>
<evidence type="ECO:0000256" key="5">
    <source>
        <dbReference type="ARBA" id="ARBA00023136"/>
    </source>
</evidence>
<evidence type="ECO:0000259" key="9">
    <source>
        <dbReference type="PROSITE" id="PS50922"/>
    </source>
</evidence>
<feature type="region of interest" description="Disordered" evidence="7">
    <location>
        <begin position="27"/>
        <end position="60"/>
    </location>
</feature>
<evidence type="ECO:0000256" key="8">
    <source>
        <dbReference type="SAM" id="Phobius"/>
    </source>
</evidence>
<reference evidence="10" key="1">
    <citation type="journal article" date="2020" name="Fungal Divers.">
        <title>Resolving the Mortierellaceae phylogeny through synthesis of multi-gene phylogenetics and phylogenomics.</title>
        <authorList>
            <person name="Vandepol N."/>
            <person name="Liber J."/>
            <person name="Desiro A."/>
            <person name="Na H."/>
            <person name="Kennedy M."/>
            <person name="Barry K."/>
            <person name="Grigoriev I.V."/>
            <person name="Miller A.N."/>
            <person name="O'Donnell K."/>
            <person name="Stajich J.E."/>
            <person name="Bonito G."/>
        </authorList>
    </citation>
    <scope>NUCLEOTIDE SEQUENCE</scope>
    <source>
        <strain evidence="10">MES-2147</strain>
    </source>
</reference>
<keyword evidence="4 8" id="KW-1133">Transmembrane helix</keyword>
<dbReference type="Proteomes" id="UP000749646">
    <property type="component" value="Unassembled WGS sequence"/>
</dbReference>
<dbReference type="EMBL" id="JAAAHW010004241">
    <property type="protein sequence ID" value="KAF9976722.1"/>
    <property type="molecule type" value="Genomic_DNA"/>
</dbReference>
<dbReference type="AlphaFoldDB" id="A0A9P6M877"/>
<dbReference type="GO" id="GO:0016020">
    <property type="term" value="C:membrane"/>
    <property type="evidence" value="ECO:0007669"/>
    <property type="project" value="UniProtKB-SubCell"/>
</dbReference>
<feature type="non-terminal residue" evidence="10">
    <location>
        <position position="1"/>
    </location>
</feature>
<feature type="compositionally biased region" description="Polar residues" evidence="7">
    <location>
        <begin position="27"/>
        <end position="36"/>
    </location>
</feature>
<evidence type="ECO:0000256" key="4">
    <source>
        <dbReference type="ARBA" id="ARBA00022989"/>
    </source>
</evidence>
<keyword evidence="5 6" id="KW-0472">Membrane</keyword>
<feature type="transmembrane region" description="Helical" evidence="8">
    <location>
        <begin position="385"/>
        <end position="404"/>
    </location>
</feature>
<gene>
    <name evidence="10" type="primary">LAG1_2</name>
    <name evidence="10" type="ORF">BGZ65_007702</name>
</gene>
<dbReference type="InterPro" id="IPR016439">
    <property type="entry name" value="Lag1/Lac1-like"/>
</dbReference>
<evidence type="ECO:0000256" key="6">
    <source>
        <dbReference type="PROSITE-ProRule" id="PRU00205"/>
    </source>
</evidence>
<keyword evidence="3 6" id="KW-0812">Transmembrane</keyword>
<evidence type="ECO:0000256" key="3">
    <source>
        <dbReference type="ARBA" id="ARBA00022692"/>
    </source>
</evidence>
<feature type="transmembrane region" description="Helical" evidence="8">
    <location>
        <begin position="189"/>
        <end position="212"/>
    </location>
</feature>
<evidence type="ECO:0000313" key="11">
    <source>
        <dbReference type="Proteomes" id="UP000749646"/>
    </source>
</evidence>
<keyword evidence="11" id="KW-1185">Reference proteome</keyword>
<name>A0A9P6M877_9FUNG</name>
<feature type="transmembrane region" description="Helical" evidence="8">
    <location>
        <begin position="331"/>
        <end position="349"/>
    </location>
</feature>
<dbReference type="SMART" id="SM00724">
    <property type="entry name" value="TLC"/>
    <property type="match status" value="1"/>
</dbReference>
<accession>A0A9P6M877</accession>
<dbReference type="OrthoDB" id="537032at2759"/>
<dbReference type="PROSITE" id="PS50922">
    <property type="entry name" value="TLC"/>
    <property type="match status" value="1"/>
</dbReference>
<dbReference type="GO" id="GO:0046513">
    <property type="term" value="P:ceramide biosynthetic process"/>
    <property type="evidence" value="ECO:0007669"/>
    <property type="project" value="InterPro"/>
</dbReference>
<feature type="compositionally biased region" description="Basic and acidic residues" evidence="7">
    <location>
        <begin position="38"/>
        <end position="55"/>
    </location>
</feature>
<proteinExistence type="inferred from homology"/>
<evidence type="ECO:0000313" key="10">
    <source>
        <dbReference type="EMBL" id="KAF9976722.1"/>
    </source>
</evidence>
<feature type="transmembrane region" description="Helical" evidence="8">
    <location>
        <begin position="80"/>
        <end position="98"/>
    </location>
</feature>